<dbReference type="InterPro" id="IPR025701">
    <property type="entry name" value="UBQ-conjugat_E2_E"/>
</dbReference>
<name>A0ABU3A2N2_9GAMM</name>
<keyword evidence="3" id="KW-1185">Reference proteome</keyword>
<comment type="caution">
    <text evidence="2">The sequence shown here is derived from an EMBL/GenBank/DDBJ whole genome shotgun (WGS) entry which is preliminary data.</text>
</comment>
<dbReference type="EMBL" id="JAVRIF010000006">
    <property type="protein sequence ID" value="MDT0604429.1"/>
    <property type="molecule type" value="Genomic_DNA"/>
</dbReference>
<feature type="domain" description="Multi-ubiquitin" evidence="1">
    <location>
        <begin position="29"/>
        <end position="93"/>
    </location>
</feature>
<gene>
    <name evidence="2" type="ORF">RM573_12545</name>
</gene>
<protein>
    <submittedName>
        <fullName evidence="2">Multiubiquitin domain-containing protein</fullName>
    </submittedName>
</protein>
<evidence type="ECO:0000259" key="1">
    <source>
        <dbReference type="Pfam" id="PF14452"/>
    </source>
</evidence>
<accession>A0ABU3A2N2</accession>
<dbReference type="Pfam" id="PF14452">
    <property type="entry name" value="Multi_ubiq"/>
    <property type="match status" value="1"/>
</dbReference>
<sequence>VTKSENDSDIPDLEECACNGTPTEKHQKYKIKIDKQKYKVECPRLTGKEILEIAGYDESRYLYQKFANGERRQIDLNEKVDFTEPGIERFHTMRCEHQEGYVNQRKDFQLPQDDVDFLNSLQLKWECVTEANIKRVIIYGFSLPEGFNVSEVDVNFRISDSYPASQIDMAYFFPVIQRNDGKPIRAITNDQFAGKSWQRWSRHRTHQNPWEPGVDCIATHVAYISSWFIKELEK</sequence>
<dbReference type="RefSeq" id="WP_311582502.1">
    <property type="nucleotide sequence ID" value="NZ_JAVRIF010000006.1"/>
</dbReference>
<feature type="non-terminal residue" evidence="2">
    <location>
        <position position="1"/>
    </location>
</feature>
<proteinExistence type="predicted"/>
<dbReference type="Pfam" id="PF14462">
    <property type="entry name" value="Prok-E2_E"/>
    <property type="match status" value="1"/>
</dbReference>
<dbReference type="InterPro" id="IPR027802">
    <property type="entry name" value="Multi-ubiquitin_dom"/>
</dbReference>
<organism evidence="2 3">
    <name type="scientific">Thalassotalea castellviae</name>
    <dbReference type="NCBI Taxonomy" id="3075612"/>
    <lineage>
        <taxon>Bacteria</taxon>
        <taxon>Pseudomonadati</taxon>
        <taxon>Pseudomonadota</taxon>
        <taxon>Gammaproteobacteria</taxon>
        <taxon>Alteromonadales</taxon>
        <taxon>Colwelliaceae</taxon>
        <taxon>Thalassotalea</taxon>
    </lineage>
</organism>
<evidence type="ECO:0000313" key="3">
    <source>
        <dbReference type="Proteomes" id="UP001266357"/>
    </source>
</evidence>
<reference evidence="2 3" key="1">
    <citation type="submission" date="2023-09" db="EMBL/GenBank/DDBJ databases">
        <authorList>
            <person name="Rey-Velasco X."/>
        </authorList>
    </citation>
    <scope>NUCLEOTIDE SEQUENCE [LARGE SCALE GENOMIC DNA]</scope>
    <source>
        <strain evidence="2 3">W431</strain>
    </source>
</reference>
<evidence type="ECO:0000313" key="2">
    <source>
        <dbReference type="EMBL" id="MDT0604429.1"/>
    </source>
</evidence>
<dbReference type="Proteomes" id="UP001266357">
    <property type="component" value="Unassembled WGS sequence"/>
</dbReference>